<dbReference type="EMBL" id="AP023366">
    <property type="protein sequence ID" value="BCJ86334.1"/>
    <property type="molecule type" value="Genomic_DNA"/>
</dbReference>
<dbReference type="KEGG" id="eff:skT53_13190"/>
<accession>A0A7I8D892</accession>
<dbReference type="Gene3D" id="3.40.50.2300">
    <property type="match status" value="1"/>
</dbReference>
<evidence type="ECO:0008006" key="3">
    <source>
        <dbReference type="Google" id="ProtNLM"/>
    </source>
</evidence>
<reference evidence="1 2" key="1">
    <citation type="submission" date="2020-08" db="EMBL/GenBank/DDBJ databases">
        <title>Complete Genome Sequence of Effusibacillus dendaii Strain skT53, Isolated from Farmland soil.</title>
        <authorList>
            <person name="Konishi T."/>
            <person name="Kawasaki H."/>
        </authorList>
    </citation>
    <scope>NUCLEOTIDE SEQUENCE [LARGE SCALE GENOMIC DNA]</scope>
    <source>
        <strain evidence="2">skT53</strain>
    </source>
</reference>
<dbReference type="AlphaFoldDB" id="A0A7I8D892"/>
<evidence type="ECO:0000313" key="1">
    <source>
        <dbReference type="EMBL" id="BCJ86334.1"/>
    </source>
</evidence>
<evidence type="ECO:0000313" key="2">
    <source>
        <dbReference type="Proteomes" id="UP000593802"/>
    </source>
</evidence>
<dbReference type="Proteomes" id="UP000593802">
    <property type="component" value="Chromosome"/>
</dbReference>
<proteinExistence type="predicted"/>
<keyword evidence="2" id="KW-1185">Reference proteome</keyword>
<protein>
    <recommendedName>
        <fullName evidence="3">Phosphotyrosine protein phosphatase I domain-containing protein</fullName>
    </recommendedName>
</protein>
<dbReference type="RefSeq" id="WP_200760342.1">
    <property type="nucleotide sequence ID" value="NZ_AP023366.1"/>
</dbReference>
<gene>
    <name evidence="1" type="ORF">skT53_13190</name>
</gene>
<sequence length="94" mass="11522">MKKPVRPNCRSLCKNFIHENFRRFASYREIVRASKRKMPDYFIPFGTRQEEWNIQDPINDSESRMEDFRKTRDEIQKRVKELLYDLQIPVISQL</sequence>
<organism evidence="1 2">
    <name type="scientific">Effusibacillus dendaii</name>
    <dbReference type="NCBI Taxonomy" id="2743772"/>
    <lineage>
        <taxon>Bacteria</taxon>
        <taxon>Bacillati</taxon>
        <taxon>Bacillota</taxon>
        <taxon>Bacilli</taxon>
        <taxon>Bacillales</taxon>
        <taxon>Alicyclobacillaceae</taxon>
        <taxon>Effusibacillus</taxon>
    </lineage>
</organism>
<name>A0A7I8D892_9BACL</name>